<dbReference type="SUPFAM" id="SSF48264">
    <property type="entry name" value="Cytochrome P450"/>
    <property type="match status" value="1"/>
</dbReference>
<feature type="transmembrane region" description="Helical" evidence="8">
    <location>
        <begin position="6"/>
        <end position="23"/>
    </location>
</feature>
<dbReference type="InterPro" id="IPR001128">
    <property type="entry name" value="Cyt_P450"/>
</dbReference>
<evidence type="ECO:0000256" key="2">
    <source>
        <dbReference type="ARBA" id="ARBA00010617"/>
    </source>
</evidence>
<dbReference type="Gene3D" id="1.10.630.10">
    <property type="entry name" value="Cytochrome P450"/>
    <property type="match status" value="1"/>
</dbReference>
<keyword evidence="8" id="KW-0812">Transmembrane</keyword>
<keyword evidence="6" id="KW-0408">Iron</keyword>
<keyword evidence="10" id="KW-1185">Reference proteome</keyword>
<dbReference type="PANTHER" id="PTHR47944:SF4">
    <property type="entry name" value="OS09G0441700 PROTEIN"/>
    <property type="match status" value="1"/>
</dbReference>
<evidence type="ECO:0000313" key="9">
    <source>
        <dbReference type="EMBL" id="MED6114357.1"/>
    </source>
</evidence>
<reference evidence="9 10" key="1">
    <citation type="journal article" date="2023" name="Plants (Basel)">
        <title>Bridging the Gap: Combining Genomics and Transcriptomics Approaches to Understand Stylosanthes scabra, an Orphan Legume from the Brazilian Caatinga.</title>
        <authorList>
            <person name="Ferreira-Neto J.R.C."/>
            <person name="da Silva M.D."/>
            <person name="Binneck E."/>
            <person name="de Melo N.F."/>
            <person name="da Silva R.H."/>
            <person name="de Melo A.L.T.M."/>
            <person name="Pandolfi V."/>
            <person name="Bustamante F.O."/>
            <person name="Brasileiro-Vidal A.C."/>
            <person name="Benko-Iseppon A.M."/>
        </authorList>
    </citation>
    <scope>NUCLEOTIDE SEQUENCE [LARGE SCALE GENOMIC DNA]</scope>
    <source>
        <tissue evidence="9">Leaves</tissue>
    </source>
</reference>
<dbReference type="InterPro" id="IPR002401">
    <property type="entry name" value="Cyt_P450_E_grp-I"/>
</dbReference>
<keyword evidence="7" id="KW-0503">Monooxygenase</keyword>
<evidence type="ECO:0000256" key="7">
    <source>
        <dbReference type="ARBA" id="ARBA00023033"/>
    </source>
</evidence>
<dbReference type="PRINTS" id="PR00463">
    <property type="entry name" value="EP450I"/>
</dbReference>
<dbReference type="Proteomes" id="UP001341840">
    <property type="component" value="Unassembled WGS sequence"/>
</dbReference>
<accession>A0ABU6QSD7</accession>
<protein>
    <submittedName>
        <fullName evidence="9">Uncharacterized protein</fullName>
    </submittedName>
</protein>
<keyword evidence="3" id="KW-0349">Heme</keyword>
<evidence type="ECO:0000256" key="3">
    <source>
        <dbReference type="ARBA" id="ARBA00022617"/>
    </source>
</evidence>
<evidence type="ECO:0000313" key="10">
    <source>
        <dbReference type="Proteomes" id="UP001341840"/>
    </source>
</evidence>
<dbReference type="PRINTS" id="PR00385">
    <property type="entry name" value="P450"/>
</dbReference>
<evidence type="ECO:0000256" key="6">
    <source>
        <dbReference type="ARBA" id="ARBA00023004"/>
    </source>
</evidence>
<evidence type="ECO:0000256" key="8">
    <source>
        <dbReference type="SAM" id="Phobius"/>
    </source>
</evidence>
<gene>
    <name evidence="9" type="ORF">PIB30_079522</name>
</gene>
<keyword evidence="8" id="KW-1133">Transmembrane helix</keyword>
<comment type="similarity">
    <text evidence="2">Belongs to the cytochrome P450 family.</text>
</comment>
<sequence>MEFAPAFLLILFFTIPLFIIKLFKHNYSPKKSKQPRLPPGPNPWPIVGNLPEMLVNKPVFRWIQNIMNDLNTEIACIRLGNIHVIPVTSPSIAHEFLVKQDAIFASRPLNWSSKYVSSGFLTISLTPFGEQWKKMKRIMVEELLSPKRHQWMHDRRVEESDNLVRYVYNQIKNGSGLVDLRHVGKHYGGNVMRRLLFNKRYFGNGSEDGGPGAEELEYVEAIFAVVSHLFAFPISDYLPWLWWLDFEGHNKILKEATNTIRKYHDPIIEERIHQWKKGTRTHQDDWLDILISLKDANKNPLLTVEEIKSLIMETAIGTIDNPYNNVEWVLSEMLNQPELLQKVTEELDSVLGKERLLQESDIPKLNYTKACLREGFRLHPIIDFNAPHVLMKDTIVADYFIPKGSHILIRRQGIGHNPRLWEEPWKFKPGRHLSTNNGCDLSLAEQNLELFTFGAGRRGCPAITLGTTVTVMLFARLVHGFIWIPPSNEPMIDLSELESNTTKAKPLVALGKPRLPARVYHQLN</sequence>
<dbReference type="Pfam" id="PF00067">
    <property type="entry name" value="p450"/>
    <property type="match status" value="1"/>
</dbReference>
<comment type="cofactor">
    <cofactor evidence="1">
        <name>heme</name>
        <dbReference type="ChEBI" id="CHEBI:30413"/>
    </cofactor>
</comment>
<evidence type="ECO:0000256" key="5">
    <source>
        <dbReference type="ARBA" id="ARBA00023002"/>
    </source>
</evidence>
<dbReference type="EMBL" id="JASCZI010001130">
    <property type="protein sequence ID" value="MED6114357.1"/>
    <property type="molecule type" value="Genomic_DNA"/>
</dbReference>
<evidence type="ECO:0000256" key="1">
    <source>
        <dbReference type="ARBA" id="ARBA00001971"/>
    </source>
</evidence>
<dbReference type="PANTHER" id="PTHR47944">
    <property type="entry name" value="CYTOCHROME P450 98A9"/>
    <property type="match status" value="1"/>
</dbReference>
<evidence type="ECO:0000256" key="4">
    <source>
        <dbReference type="ARBA" id="ARBA00022723"/>
    </source>
</evidence>
<name>A0ABU6QSD7_9FABA</name>
<keyword evidence="5" id="KW-0560">Oxidoreductase</keyword>
<dbReference type="InterPro" id="IPR036396">
    <property type="entry name" value="Cyt_P450_sf"/>
</dbReference>
<comment type="caution">
    <text evidence="9">The sequence shown here is derived from an EMBL/GenBank/DDBJ whole genome shotgun (WGS) entry which is preliminary data.</text>
</comment>
<keyword evidence="8" id="KW-0472">Membrane</keyword>
<keyword evidence="4" id="KW-0479">Metal-binding</keyword>
<proteinExistence type="inferred from homology"/>
<organism evidence="9 10">
    <name type="scientific">Stylosanthes scabra</name>
    <dbReference type="NCBI Taxonomy" id="79078"/>
    <lineage>
        <taxon>Eukaryota</taxon>
        <taxon>Viridiplantae</taxon>
        <taxon>Streptophyta</taxon>
        <taxon>Embryophyta</taxon>
        <taxon>Tracheophyta</taxon>
        <taxon>Spermatophyta</taxon>
        <taxon>Magnoliopsida</taxon>
        <taxon>eudicotyledons</taxon>
        <taxon>Gunneridae</taxon>
        <taxon>Pentapetalae</taxon>
        <taxon>rosids</taxon>
        <taxon>fabids</taxon>
        <taxon>Fabales</taxon>
        <taxon>Fabaceae</taxon>
        <taxon>Papilionoideae</taxon>
        <taxon>50 kb inversion clade</taxon>
        <taxon>dalbergioids sensu lato</taxon>
        <taxon>Dalbergieae</taxon>
        <taxon>Pterocarpus clade</taxon>
        <taxon>Stylosanthes</taxon>
    </lineage>
</organism>